<organism evidence="1 2">
    <name type="scientific">Longimicrobium terrae</name>
    <dbReference type="NCBI Taxonomy" id="1639882"/>
    <lineage>
        <taxon>Bacteria</taxon>
        <taxon>Pseudomonadati</taxon>
        <taxon>Gemmatimonadota</taxon>
        <taxon>Longimicrobiia</taxon>
        <taxon>Longimicrobiales</taxon>
        <taxon>Longimicrobiaceae</taxon>
        <taxon>Longimicrobium</taxon>
    </lineage>
</organism>
<sequence length="95" mass="10267">MSIVLTPEVERALADAAVQEGTTPDELADAYLRDRLLGTRHDASAPAPRTLAERLAGYVGVLNTSEYVPGGAQLSENSSEKFADLLLEKRRDGRL</sequence>
<dbReference type="RefSeq" id="WP_170032862.1">
    <property type="nucleotide sequence ID" value="NZ_JABDTL010000001.1"/>
</dbReference>
<keyword evidence="2" id="KW-1185">Reference proteome</keyword>
<protein>
    <submittedName>
        <fullName evidence="1">Uncharacterized protein</fullName>
    </submittedName>
</protein>
<comment type="caution">
    <text evidence="1">The sequence shown here is derived from an EMBL/GenBank/DDBJ whole genome shotgun (WGS) entry which is preliminary data.</text>
</comment>
<reference evidence="1 2" key="1">
    <citation type="submission" date="2020-08" db="EMBL/GenBank/DDBJ databases">
        <title>Genomic Encyclopedia of Type Strains, Phase IV (KMG-IV): sequencing the most valuable type-strain genomes for metagenomic binning, comparative biology and taxonomic classification.</title>
        <authorList>
            <person name="Goeker M."/>
        </authorList>
    </citation>
    <scope>NUCLEOTIDE SEQUENCE [LARGE SCALE GENOMIC DNA]</scope>
    <source>
        <strain evidence="1 2">DSM 29007</strain>
    </source>
</reference>
<proteinExistence type="predicted"/>
<dbReference type="Proteomes" id="UP000582837">
    <property type="component" value="Unassembled WGS sequence"/>
</dbReference>
<gene>
    <name evidence="1" type="ORF">HNQ61_005754</name>
</gene>
<evidence type="ECO:0000313" key="1">
    <source>
        <dbReference type="EMBL" id="MBB6074073.1"/>
    </source>
</evidence>
<name>A0A841H821_9BACT</name>
<evidence type="ECO:0000313" key="2">
    <source>
        <dbReference type="Proteomes" id="UP000582837"/>
    </source>
</evidence>
<dbReference type="EMBL" id="JACHIA010000039">
    <property type="protein sequence ID" value="MBB6074073.1"/>
    <property type="molecule type" value="Genomic_DNA"/>
</dbReference>
<dbReference type="AlphaFoldDB" id="A0A841H821"/>
<accession>A0A841H821</accession>